<evidence type="ECO:0000313" key="1">
    <source>
        <dbReference type="EMBL" id="CAI0625715.1"/>
    </source>
</evidence>
<evidence type="ECO:0000313" key="2">
    <source>
        <dbReference type="Proteomes" id="UP001154282"/>
    </source>
</evidence>
<protein>
    <submittedName>
        <fullName evidence="1">Uncharacterized protein</fullName>
    </submittedName>
</protein>
<dbReference type="AlphaFoldDB" id="A0AAV0RYU7"/>
<keyword evidence="2" id="KW-1185">Reference proteome</keyword>
<comment type="caution">
    <text evidence="1">The sequence shown here is derived from an EMBL/GenBank/DDBJ whole genome shotgun (WGS) entry which is preliminary data.</text>
</comment>
<reference evidence="1" key="1">
    <citation type="submission" date="2022-08" db="EMBL/GenBank/DDBJ databases">
        <authorList>
            <person name="Gutierrez-Valencia J."/>
        </authorList>
    </citation>
    <scope>NUCLEOTIDE SEQUENCE</scope>
</reference>
<gene>
    <name evidence="1" type="ORF">LITE_LOCUS50556</name>
</gene>
<name>A0AAV0RYU7_9ROSI</name>
<sequence length="56" mass="6247">MQHFLMIMQLELMSNASPSLLLGQLLVGILVNQWRRWVGSVSSQEAKGRLGNVVPL</sequence>
<proteinExistence type="predicted"/>
<organism evidence="1 2">
    <name type="scientific">Linum tenue</name>
    <dbReference type="NCBI Taxonomy" id="586396"/>
    <lineage>
        <taxon>Eukaryota</taxon>
        <taxon>Viridiplantae</taxon>
        <taxon>Streptophyta</taxon>
        <taxon>Embryophyta</taxon>
        <taxon>Tracheophyta</taxon>
        <taxon>Spermatophyta</taxon>
        <taxon>Magnoliopsida</taxon>
        <taxon>eudicotyledons</taxon>
        <taxon>Gunneridae</taxon>
        <taxon>Pentapetalae</taxon>
        <taxon>rosids</taxon>
        <taxon>fabids</taxon>
        <taxon>Malpighiales</taxon>
        <taxon>Linaceae</taxon>
        <taxon>Linum</taxon>
    </lineage>
</organism>
<accession>A0AAV0RYU7</accession>
<dbReference type="EMBL" id="CAMGYJ010000011">
    <property type="protein sequence ID" value="CAI0625715.1"/>
    <property type="molecule type" value="Genomic_DNA"/>
</dbReference>
<dbReference type="Proteomes" id="UP001154282">
    <property type="component" value="Unassembled WGS sequence"/>
</dbReference>